<dbReference type="Pfam" id="PF00817">
    <property type="entry name" value="IMS"/>
    <property type="match status" value="1"/>
</dbReference>
<evidence type="ECO:0000256" key="8">
    <source>
        <dbReference type="ARBA" id="ARBA00022723"/>
    </source>
</evidence>
<comment type="similarity">
    <text evidence="2 15">Belongs to the DNA polymerase type-Y family.</text>
</comment>
<proteinExistence type="inferred from homology"/>
<keyword evidence="4 15" id="KW-0963">Cytoplasm</keyword>
<dbReference type="InterPro" id="IPR043502">
    <property type="entry name" value="DNA/RNA_pol_sf"/>
</dbReference>
<dbReference type="CDD" id="cd03586">
    <property type="entry name" value="PolY_Pol_IV_kappa"/>
    <property type="match status" value="1"/>
</dbReference>
<dbReference type="Proteomes" id="UP000609849">
    <property type="component" value="Unassembled WGS sequence"/>
</dbReference>
<dbReference type="Pfam" id="PF21999">
    <property type="entry name" value="IMS_HHH_1"/>
    <property type="match status" value="1"/>
</dbReference>
<keyword evidence="11 15" id="KW-0239">DNA-directed DNA polymerase</keyword>
<evidence type="ECO:0000313" key="17">
    <source>
        <dbReference type="EMBL" id="MBC5997344.1"/>
    </source>
</evidence>
<feature type="domain" description="UmuC" evidence="16">
    <location>
        <begin position="7"/>
        <end position="188"/>
    </location>
</feature>
<evidence type="ECO:0000256" key="14">
    <source>
        <dbReference type="ARBA" id="ARBA00049244"/>
    </source>
</evidence>
<evidence type="ECO:0000259" key="16">
    <source>
        <dbReference type="PROSITE" id="PS50173"/>
    </source>
</evidence>
<sequence>MNDNRKIIHIDMDAFYASVEQRDNPALKGKPVVVGGSPESRGVVATCSYEARKFGIHSAMPSKIAYKRCPYAIFVRPRFDEYQRVSRKIREIFYRYTDLVEPLSLDEAYLDVTDNKKNIEYATTIAKMIKNDILRETNLTASAGVSYNKFLAKLASDYNKPSGLTVITPKDAQEFLDKLPINKFFGVGKVTSRILKNSGINNGYDLRQLSIHELEQIFKNRGYSFYQLARGIDFRPVEPYRERKSIGAETTLSHNLNIDDEEVTEILDGLCEEVAYRTKYSEKLGKTITLKIKYEDFTQITRSISVEHPICTQGDIRIHVYNLLKNVHSENRQIRLLGVTLSNLVDSKDEFTNITIFEYIDSIKKI</sequence>
<evidence type="ECO:0000313" key="18">
    <source>
        <dbReference type="Proteomes" id="UP000609849"/>
    </source>
</evidence>
<dbReference type="EC" id="2.7.7.7" evidence="15"/>
<dbReference type="PROSITE" id="PS50173">
    <property type="entry name" value="UMUC"/>
    <property type="match status" value="1"/>
</dbReference>
<evidence type="ECO:0000256" key="7">
    <source>
        <dbReference type="ARBA" id="ARBA00022705"/>
    </source>
</evidence>
<keyword evidence="3 15" id="KW-0515">Mutator protein</keyword>
<feature type="site" description="Substrate discrimination" evidence="15">
    <location>
        <position position="16"/>
    </location>
</feature>
<dbReference type="PANTHER" id="PTHR11076">
    <property type="entry name" value="DNA REPAIR POLYMERASE UMUC / TRANSFERASE FAMILY MEMBER"/>
    <property type="match status" value="1"/>
</dbReference>
<dbReference type="Pfam" id="PF11799">
    <property type="entry name" value="IMS_C"/>
    <property type="match status" value="1"/>
</dbReference>
<evidence type="ECO:0000256" key="2">
    <source>
        <dbReference type="ARBA" id="ARBA00010945"/>
    </source>
</evidence>
<dbReference type="InterPro" id="IPR017961">
    <property type="entry name" value="DNA_pol_Y-fam_little_finger"/>
</dbReference>
<dbReference type="Gene3D" id="3.30.1490.100">
    <property type="entry name" value="DNA polymerase, Y-family, little finger domain"/>
    <property type="match status" value="1"/>
</dbReference>
<name>A0ABR7JR17_9FIRM</name>
<evidence type="ECO:0000256" key="6">
    <source>
        <dbReference type="ARBA" id="ARBA00022695"/>
    </source>
</evidence>
<dbReference type="InterPro" id="IPR043128">
    <property type="entry name" value="Rev_trsase/Diguanyl_cyclase"/>
</dbReference>
<reference evidence="17 18" key="1">
    <citation type="submission" date="2020-08" db="EMBL/GenBank/DDBJ databases">
        <authorList>
            <person name="Liu C."/>
            <person name="Sun Q."/>
        </authorList>
    </citation>
    <scope>NUCLEOTIDE SEQUENCE [LARGE SCALE GENOMIC DNA]</scope>
    <source>
        <strain evidence="17 18">NSJ-18</strain>
    </source>
</reference>
<dbReference type="Gene3D" id="3.30.70.270">
    <property type="match status" value="1"/>
</dbReference>
<comment type="catalytic activity">
    <reaction evidence="14 15">
        <text>DNA(n) + a 2'-deoxyribonucleoside 5'-triphosphate = DNA(n+1) + diphosphate</text>
        <dbReference type="Rhea" id="RHEA:22508"/>
        <dbReference type="Rhea" id="RHEA-COMP:17339"/>
        <dbReference type="Rhea" id="RHEA-COMP:17340"/>
        <dbReference type="ChEBI" id="CHEBI:33019"/>
        <dbReference type="ChEBI" id="CHEBI:61560"/>
        <dbReference type="ChEBI" id="CHEBI:173112"/>
        <dbReference type="EC" id="2.7.7.7"/>
    </reaction>
</comment>
<comment type="subcellular location">
    <subcellularLocation>
        <location evidence="1 15">Cytoplasm</location>
    </subcellularLocation>
</comment>
<evidence type="ECO:0000256" key="12">
    <source>
        <dbReference type="ARBA" id="ARBA00023125"/>
    </source>
</evidence>
<protein>
    <recommendedName>
        <fullName evidence="15">DNA polymerase IV</fullName>
        <shortName evidence="15">Pol IV</shortName>
        <ecNumber evidence="15">2.7.7.7</ecNumber>
    </recommendedName>
</protein>
<dbReference type="InterPro" id="IPR050116">
    <property type="entry name" value="DNA_polymerase-Y"/>
</dbReference>
<keyword evidence="18" id="KW-1185">Reference proteome</keyword>
<keyword evidence="13 15" id="KW-0234">DNA repair</keyword>
<dbReference type="SUPFAM" id="SSF100879">
    <property type="entry name" value="Lesion bypass DNA polymerase (Y-family), little finger domain"/>
    <property type="match status" value="1"/>
</dbReference>
<organism evidence="17 18">
    <name type="scientific">Romboutsia faecis</name>
    <dbReference type="NCBI Taxonomy" id="2764597"/>
    <lineage>
        <taxon>Bacteria</taxon>
        <taxon>Bacillati</taxon>
        <taxon>Bacillota</taxon>
        <taxon>Clostridia</taxon>
        <taxon>Peptostreptococcales</taxon>
        <taxon>Peptostreptococcaceae</taxon>
        <taxon>Romboutsia</taxon>
    </lineage>
</organism>
<comment type="cofactor">
    <cofactor evidence="15">
        <name>Mg(2+)</name>
        <dbReference type="ChEBI" id="CHEBI:18420"/>
    </cofactor>
    <text evidence="15">Binds 2 magnesium ions per subunit.</text>
</comment>
<dbReference type="PANTHER" id="PTHR11076:SF33">
    <property type="entry name" value="DNA POLYMERASE KAPPA"/>
    <property type="match status" value="1"/>
</dbReference>
<dbReference type="HAMAP" id="MF_01113">
    <property type="entry name" value="DNApol_IV"/>
    <property type="match status" value="1"/>
</dbReference>
<evidence type="ECO:0000256" key="9">
    <source>
        <dbReference type="ARBA" id="ARBA00022763"/>
    </source>
</evidence>
<keyword evidence="12 15" id="KW-0238">DNA-binding</keyword>
<comment type="caution">
    <text evidence="17">The sequence shown here is derived from an EMBL/GenBank/DDBJ whole genome shotgun (WGS) entry which is preliminary data.</text>
</comment>
<feature type="binding site" evidence="15">
    <location>
        <position position="11"/>
    </location>
    <ligand>
        <name>Mg(2+)</name>
        <dbReference type="ChEBI" id="CHEBI:18420"/>
    </ligand>
</feature>
<evidence type="ECO:0000256" key="5">
    <source>
        <dbReference type="ARBA" id="ARBA00022679"/>
    </source>
</evidence>
<dbReference type="InterPro" id="IPR022880">
    <property type="entry name" value="DNApol_IV"/>
</dbReference>
<dbReference type="Gene3D" id="1.10.150.20">
    <property type="entry name" value="5' to 3' exonuclease, C-terminal subdomain"/>
    <property type="match status" value="1"/>
</dbReference>
<keyword evidence="9 15" id="KW-0227">DNA damage</keyword>
<dbReference type="SUPFAM" id="SSF56672">
    <property type="entry name" value="DNA/RNA polymerases"/>
    <property type="match status" value="1"/>
</dbReference>
<evidence type="ECO:0000256" key="3">
    <source>
        <dbReference type="ARBA" id="ARBA00022457"/>
    </source>
</evidence>
<dbReference type="Gene3D" id="3.40.1170.60">
    <property type="match status" value="1"/>
</dbReference>
<dbReference type="EMBL" id="JACRWE010000004">
    <property type="protein sequence ID" value="MBC5997344.1"/>
    <property type="molecule type" value="Genomic_DNA"/>
</dbReference>
<evidence type="ECO:0000256" key="4">
    <source>
        <dbReference type="ARBA" id="ARBA00022490"/>
    </source>
</evidence>
<accession>A0ABR7JR17</accession>
<comment type="subunit">
    <text evidence="15">Monomer.</text>
</comment>
<dbReference type="GO" id="GO:0003887">
    <property type="term" value="F:DNA-directed DNA polymerase activity"/>
    <property type="evidence" value="ECO:0007669"/>
    <property type="project" value="UniProtKB-EC"/>
</dbReference>
<evidence type="ECO:0000256" key="10">
    <source>
        <dbReference type="ARBA" id="ARBA00022842"/>
    </source>
</evidence>
<dbReference type="InterPro" id="IPR036775">
    <property type="entry name" value="DNA_pol_Y-fam_lit_finger_sf"/>
</dbReference>
<keyword evidence="8 15" id="KW-0479">Metal-binding</keyword>
<evidence type="ECO:0000256" key="1">
    <source>
        <dbReference type="ARBA" id="ARBA00004496"/>
    </source>
</evidence>
<evidence type="ECO:0000256" key="11">
    <source>
        <dbReference type="ARBA" id="ARBA00022932"/>
    </source>
</evidence>
<feature type="active site" evidence="15">
    <location>
        <position position="107"/>
    </location>
</feature>
<dbReference type="NCBIfam" id="NF002677">
    <property type="entry name" value="PRK02406.1"/>
    <property type="match status" value="1"/>
</dbReference>
<dbReference type="InterPro" id="IPR053848">
    <property type="entry name" value="IMS_HHH_1"/>
</dbReference>
<evidence type="ECO:0000256" key="13">
    <source>
        <dbReference type="ARBA" id="ARBA00023204"/>
    </source>
</evidence>
<keyword evidence="5 15" id="KW-0808">Transferase</keyword>
<keyword evidence="6 15" id="KW-0548">Nucleotidyltransferase</keyword>
<keyword evidence="10 15" id="KW-0460">Magnesium</keyword>
<evidence type="ECO:0000256" key="15">
    <source>
        <dbReference type="HAMAP-Rule" id="MF_01113"/>
    </source>
</evidence>
<keyword evidence="7 15" id="KW-0235">DNA replication</keyword>
<dbReference type="InterPro" id="IPR001126">
    <property type="entry name" value="UmuC"/>
</dbReference>
<dbReference type="NCBIfam" id="NF010731">
    <property type="entry name" value="PRK14133.1"/>
    <property type="match status" value="1"/>
</dbReference>
<feature type="binding site" evidence="15">
    <location>
        <position position="106"/>
    </location>
    <ligand>
        <name>Mg(2+)</name>
        <dbReference type="ChEBI" id="CHEBI:18420"/>
    </ligand>
</feature>
<gene>
    <name evidence="15 17" type="primary">dinB</name>
    <name evidence="17" type="ORF">H8923_11260</name>
</gene>
<dbReference type="RefSeq" id="WP_153925040.1">
    <property type="nucleotide sequence ID" value="NZ_JACRWE010000004.1"/>
</dbReference>
<comment type="function">
    <text evidence="15">Poorly processive, error-prone DNA polymerase involved in untargeted mutagenesis. Copies undamaged DNA at stalled replication forks, which arise in vivo from mismatched or misaligned primer ends. These misaligned primers can be extended by PolIV. Exhibits no 3'-5' exonuclease (proofreading) activity. May be involved in translesional synthesis, in conjunction with the beta clamp from PolIII.</text>
</comment>